<dbReference type="EMBL" id="QOVG01000005">
    <property type="protein sequence ID" value="NDK38898.1"/>
    <property type="molecule type" value="Genomic_DNA"/>
</dbReference>
<evidence type="ECO:0008006" key="3">
    <source>
        <dbReference type="Google" id="ProtNLM"/>
    </source>
</evidence>
<gene>
    <name evidence="1" type="ORF">DT603_08605</name>
</gene>
<proteinExistence type="predicted"/>
<reference evidence="1 2" key="1">
    <citation type="submission" date="2018-07" db="EMBL/GenBank/DDBJ databases">
        <title>Whole genome Sequencing of Pseudoxanthomonas gei KCTC 32298 (T).</title>
        <authorList>
            <person name="Kumar S."/>
            <person name="Bansal K."/>
            <person name="Kaur A."/>
            <person name="Patil P."/>
            <person name="Sharma S."/>
            <person name="Patil P.B."/>
        </authorList>
    </citation>
    <scope>NUCLEOTIDE SEQUENCE [LARGE SCALE GENOMIC DNA]</scope>
    <source>
        <strain evidence="1 2">KCTC 32298</strain>
    </source>
</reference>
<protein>
    <recommendedName>
        <fullName evidence="3">2'-5' RNA ligase family protein</fullName>
    </recommendedName>
</protein>
<name>A0ABX0ADD4_9GAMM</name>
<dbReference type="Proteomes" id="UP001429354">
    <property type="component" value="Unassembled WGS sequence"/>
</dbReference>
<keyword evidence="2" id="KW-1185">Reference proteome</keyword>
<comment type="caution">
    <text evidence="1">The sequence shown here is derived from an EMBL/GenBank/DDBJ whole genome shotgun (WGS) entry which is preliminary data.</text>
</comment>
<accession>A0ABX0ADD4</accession>
<dbReference type="RefSeq" id="WP_162349477.1">
    <property type="nucleotide sequence ID" value="NZ_QOVG01000005.1"/>
</dbReference>
<organism evidence="1 2">
    <name type="scientific">Pseudoxanthomonas gei</name>
    <dbReference type="NCBI Taxonomy" id="1383030"/>
    <lineage>
        <taxon>Bacteria</taxon>
        <taxon>Pseudomonadati</taxon>
        <taxon>Pseudomonadota</taxon>
        <taxon>Gammaproteobacteria</taxon>
        <taxon>Lysobacterales</taxon>
        <taxon>Lysobacteraceae</taxon>
        <taxon>Pseudoxanthomonas</taxon>
    </lineage>
</organism>
<evidence type="ECO:0000313" key="1">
    <source>
        <dbReference type="EMBL" id="NDK38898.1"/>
    </source>
</evidence>
<sequence>MRIAMAQARWPGWSAAHTLVLPVPVEAWAPPAVGVTLEGMEFEPKPELHVTLVGGALGRELHAALHERAVERASRAAFESEDWSFVQRGRRLLLRKQVGGAGRTTVFHSIIECLEMPAMARFHAALGVLLGRELPVPPPHVTLFTAGKAEGIGVASARQLRGYLVREVVCGELADRAEVAGSLPSRG</sequence>
<evidence type="ECO:0000313" key="2">
    <source>
        <dbReference type="Proteomes" id="UP001429354"/>
    </source>
</evidence>